<reference evidence="4" key="1">
    <citation type="submission" date="2016-11" db="EMBL/GenBank/DDBJ databases">
        <title>Mesorhizobium oceanicum sp. nov., isolated from deep seawater in South China Sea.</title>
        <authorList>
            <person name="Fu G.-Y."/>
        </authorList>
    </citation>
    <scope>NUCLEOTIDE SEQUENCE [LARGE SCALE GENOMIC DNA]</scope>
    <source>
        <strain evidence="4">B7</strain>
    </source>
</reference>
<sequence>MTMRTSSDMPDHMVSPETGETLRRGTRPFPVTYKGETIVVDLPGYYGESDGDGVLVGDDMKAADEALRLLKERVDGVPTPDTIRRIRQKLRLSQRDAGRVFKVGENAFDKYERGLIQPSGPTVQLMALLDRHPDLLEELR</sequence>
<dbReference type="Gene3D" id="1.10.260.40">
    <property type="entry name" value="lambda repressor-like DNA-binding domains"/>
    <property type="match status" value="1"/>
</dbReference>
<gene>
    <name evidence="3" type="ORF">BSQ44_22565</name>
</gene>
<dbReference type="EMBL" id="CP018171">
    <property type="protein sequence ID" value="APH73854.1"/>
    <property type="molecule type" value="Genomic_DNA"/>
</dbReference>
<dbReference type="SMART" id="SM00530">
    <property type="entry name" value="HTH_XRE"/>
    <property type="match status" value="1"/>
</dbReference>
<dbReference type="KEGG" id="meso:BSQ44_22565"/>
<dbReference type="AlphaFoldDB" id="A0A1L3SWX9"/>
<dbReference type="Pfam" id="PF15731">
    <property type="entry name" value="MqsA_antitoxin"/>
    <property type="match status" value="1"/>
</dbReference>
<keyword evidence="4" id="KW-1185">Reference proteome</keyword>
<dbReference type="SUPFAM" id="SSF47413">
    <property type="entry name" value="lambda repressor-like DNA-binding domains"/>
    <property type="match status" value="1"/>
</dbReference>
<proteinExistence type="predicted"/>
<dbReference type="InterPro" id="IPR001387">
    <property type="entry name" value="Cro/C1-type_HTH"/>
</dbReference>
<protein>
    <submittedName>
        <fullName evidence="3">XRE family transcriptional regulator</fullName>
    </submittedName>
</protein>
<organism evidence="3 4">
    <name type="scientific">Aquibium oceanicum</name>
    <dbReference type="NCBI Taxonomy" id="1670800"/>
    <lineage>
        <taxon>Bacteria</taxon>
        <taxon>Pseudomonadati</taxon>
        <taxon>Pseudomonadota</taxon>
        <taxon>Alphaproteobacteria</taxon>
        <taxon>Hyphomicrobiales</taxon>
        <taxon>Phyllobacteriaceae</taxon>
        <taxon>Aquibium</taxon>
    </lineage>
</organism>
<dbReference type="CDD" id="cd00093">
    <property type="entry name" value="HTH_XRE"/>
    <property type="match status" value="1"/>
</dbReference>
<dbReference type="OrthoDB" id="7349669at2"/>
<dbReference type="PROSITE" id="PS50943">
    <property type="entry name" value="HTH_CROC1"/>
    <property type="match status" value="1"/>
</dbReference>
<dbReference type="InterPro" id="IPR022452">
    <property type="entry name" value="MqsA"/>
</dbReference>
<feature type="domain" description="HTH cro/C1-type" evidence="2">
    <location>
        <begin position="83"/>
        <end position="136"/>
    </location>
</feature>
<dbReference type="Proteomes" id="UP000182840">
    <property type="component" value="Chromosome"/>
</dbReference>
<name>A0A1L3SWX9_9HYPH</name>
<dbReference type="InterPro" id="IPR010982">
    <property type="entry name" value="Lambda_DNA-bd_dom_sf"/>
</dbReference>
<evidence type="ECO:0000313" key="4">
    <source>
        <dbReference type="Proteomes" id="UP000182840"/>
    </source>
</evidence>
<evidence type="ECO:0000259" key="2">
    <source>
        <dbReference type="PROSITE" id="PS50943"/>
    </source>
</evidence>
<dbReference type="Gene3D" id="3.10.20.860">
    <property type="match status" value="1"/>
</dbReference>
<feature type="region of interest" description="Disordered" evidence="1">
    <location>
        <begin position="1"/>
        <end position="28"/>
    </location>
</feature>
<evidence type="ECO:0000256" key="1">
    <source>
        <dbReference type="SAM" id="MobiDB-lite"/>
    </source>
</evidence>
<accession>A0A1L3SWX9</accession>
<dbReference type="STRING" id="1670800.BSQ44_22565"/>
<dbReference type="GO" id="GO:0003677">
    <property type="term" value="F:DNA binding"/>
    <property type="evidence" value="ECO:0007669"/>
    <property type="project" value="InterPro"/>
</dbReference>
<dbReference type="InterPro" id="IPR032758">
    <property type="entry name" value="MqsA/HigA-2"/>
</dbReference>
<dbReference type="NCBIfam" id="TIGR03830">
    <property type="entry name" value="CxxCG_CxxCG_HTH"/>
    <property type="match status" value="1"/>
</dbReference>
<evidence type="ECO:0000313" key="3">
    <source>
        <dbReference type="EMBL" id="APH73854.1"/>
    </source>
</evidence>